<feature type="compositionally biased region" description="Basic and acidic residues" evidence="1">
    <location>
        <begin position="19"/>
        <end position="29"/>
    </location>
</feature>
<reference evidence="2 3" key="1">
    <citation type="journal article" date="2020" name="ISME J.">
        <title>Uncovering the hidden diversity of litter-decomposition mechanisms in mushroom-forming fungi.</title>
        <authorList>
            <person name="Floudas D."/>
            <person name="Bentzer J."/>
            <person name="Ahren D."/>
            <person name="Johansson T."/>
            <person name="Persson P."/>
            <person name="Tunlid A."/>
        </authorList>
    </citation>
    <scope>NUCLEOTIDE SEQUENCE [LARGE SCALE GENOMIC DNA]</scope>
    <source>
        <strain evidence="2 3">CBS 175.51</strain>
    </source>
</reference>
<gene>
    <name evidence="2" type="ORF">D9611_006987</name>
</gene>
<accession>A0A8H5AZY8</accession>
<evidence type="ECO:0000313" key="2">
    <source>
        <dbReference type="EMBL" id="KAF5314164.1"/>
    </source>
</evidence>
<dbReference type="InterPro" id="IPR032567">
    <property type="entry name" value="RTL1-rel"/>
</dbReference>
<feature type="compositionally biased region" description="Basic residues" evidence="1">
    <location>
        <begin position="267"/>
        <end position="290"/>
    </location>
</feature>
<feature type="region of interest" description="Disordered" evidence="1">
    <location>
        <begin position="197"/>
        <end position="225"/>
    </location>
</feature>
<feature type="region of interest" description="Disordered" evidence="1">
    <location>
        <begin position="1"/>
        <end position="61"/>
    </location>
</feature>
<sequence length="290" mass="32041">MPITRAMTAHTRNSPIKKISTEKDTDTDLGHPTSASHQARRERKQSTSNTDGAEPNQGATEATTVASKEYILLECTFLDPNGPAKVSMASLIDSGATNCYMDTDFATMYGLPLQTLPTPVKLYNADGSENAGGDILATCTVAMKVLSHIETITFYTTSIKYPVVLGYSWLSKHNPDINWTTKEVHLNNCGECERTEATPMADTNSPYLGGTLTHPPAPLSFDSEKSASRVFEELEEHTFVKEARSRQDDGPSNNQRGRKTIGEKLRERKRSGGNRPARITRRSNRREKVM</sequence>
<dbReference type="PANTHER" id="PTHR15503:SF22">
    <property type="entry name" value="TRANSPOSON TY3-I GAG POLYPROTEIN"/>
    <property type="match status" value="1"/>
</dbReference>
<dbReference type="AlphaFoldDB" id="A0A8H5AZY8"/>
<dbReference type="SUPFAM" id="SSF50630">
    <property type="entry name" value="Acid proteases"/>
    <property type="match status" value="1"/>
</dbReference>
<keyword evidence="3" id="KW-1185">Reference proteome</keyword>
<feature type="region of interest" description="Disordered" evidence="1">
    <location>
        <begin position="239"/>
        <end position="290"/>
    </location>
</feature>
<feature type="compositionally biased region" description="Polar residues" evidence="1">
    <location>
        <begin position="46"/>
        <end position="61"/>
    </location>
</feature>
<organism evidence="2 3">
    <name type="scientific">Ephemerocybe angulata</name>
    <dbReference type="NCBI Taxonomy" id="980116"/>
    <lineage>
        <taxon>Eukaryota</taxon>
        <taxon>Fungi</taxon>
        <taxon>Dikarya</taxon>
        <taxon>Basidiomycota</taxon>
        <taxon>Agaricomycotina</taxon>
        <taxon>Agaricomycetes</taxon>
        <taxon>Agaricomycetidae</taxon>
        <taxon>Agaricales</taxon>
        <taxon>Agaricineae</taxon>
        <taxon>Psathyrellaceae</taxon>
        <taxon>Ephemerocybe</taxon>
    </lineage>
</organism>
<dbReference type="PANTHER" id="PTHR15503">
    <property type="entry name" value="LDOC1 RELATED"/>
    <property type="match status" value="1"/>
</dbReference>
<dbReference type="CDD" id="cd00303">
    <property type="entry name" value="retropepsin_like"/>
    <property type="match status" value="1"/>
</dbReference>
<comment type="caution">
    <text evidence="2">The sequence shown here is derived from an EMBL/GenBank/DDBJ whole genome shotgun (WGS) entry which is preliminary data.</text>
</comment>
<feature type="compositionally biased region" description="Basic and acidic residues" evidence="1">
    <location>
        <begin position="239"/>
        <end position="249"/>
    </location>
</feature>
<name>A0A8H5AZY8_9AGAR</name>
<evidence type="ECO:0000256" key="1">
    <source>
        <dbReference type="SAM" id="MobiDB-lite"/>
    </source>
</evidence>
<dbReference type="Pfam" id="PF08284">
    <property type="entry name" value="RVP_2"/>
    <property type="match status" value="1"/>
</dbReference>
<dbReference type="Gene3D" id="2.40.70.10">
    <property type="entry name" value="Acid Proteases"/>
    <property type="match status" value="1"/>
</dbReference>
<dbReference type="InterPro" id="IPR021109">
    <property type="entry name" value="Peptidase_aspartic_dom_sf"/>
</dbReference>
<proteinExistence type="predicted"/>
<dbReference type="Proteomes" id="UP000541558">
    <property type="component" value="Unassembled WGS sequence"/>
</dbReference>
<dbReference type="EMBL" id="JAACJK010000222">
    <property type="protein sequence ID" value="KAF5314164.1"/>
    <property type="molecule type" value="Genomic_DNA"/>
</dbReference>
<protein>
    <submittedName>
        <fullName evidence="2">Uncharacterized protein</fullName>
    </submittedName>
</protein>
<dbReference type="OrthoDB" id="3014187at2759"/>
<evidence type="ECO:0000313" key="3">
    <source>
        <dbReference type="Proteomes" id="UP000541558"/>
    </source>
</evidence>